<evidence type="ECO:0000256" key="3">
    <source>
        <dbReference type="ARBA" id="ARBA00022723"/>
    </source>
</evidence>
<dbReference type="Gene3D" id="1.10.630.10">
    <property type="entry name" value="Cytochrome P450"/>
    <property type="match status" value="1"/>
</dbReference>
<evidence type="ECO:0000256" key="6">
    <source>
        <dbReference type="ARBA" id="ARBA00023033"/>
    </source>
</evidence>
<dbReference type="InterPro" id="IPR001128">
    <property type="entry name" value="Cyt_P450"/>
</dbReference>
<sequence length="392" mass="43673">MQTMPALIIPSRGWLQAASPVDWYAEMRANAPVYFDEERNAYDVFSYEDVQRVLSDYANFSSQRQGEELTSQSIINMDPPKHMKYRQLVAQAFTPKAIDALAPRISEIAKELLDEVADQPEFDIIRDFSYPLPVIVIAEMLGVPNQDREKFKHWSDIVVKGVDFEAGETIEQNLALRHTVTQELGAYFAEVIQSRAIEPKNDLITALLAAEVDGEKLTVPELLGFAFLLLVAGNETTTNLIGNTMQSLLEHPEIWEHLVREPGLLPSAIEEGLRFRSPAQSMNRFTTQEVEIGGVVIPAGAEVIAWIGSANRDDAKFVKAEQFVIDRSPNPHIAFGNGPHFCLGAPLARLEGRIAMQALIERFPQMKLKQDAKLSIGLSPIVSGLKRLPVTI</sequence>
<gene>
    <name evidence="8" type="ORF">C7459_110146</name>
</gene>
<dbReference type="PRINTS" id="PR00359">
    <property type="entry name" value="BP450"/>
</dbReference>
<evidence type="ECO:0000256" key="5">
    <source>
        <dbReference type="ARBA" id="ARBA00023004"/>
    </source>
</evidence>
<keyword evidence="2 7" id="KW-0349">Heme</keyword>
<dbReference type="PROSITE" id="PS00086">
    <property type="entry name" value="CYTOCHROME_P450"/>
    <property type="match status" value="1"/>
</dbReference>
<name>A0A316D7H7_9BACL</name>
<dbReference type="PANTHER" id="PTHR46696">
    <property type="entry name" value="P450, PUTATIVE (EUROFUNG)-RELATED"/>
    <property type="match status" value="1"/>
</dbReference>
<dbReference type="GO" id="GO:0020037">
    <property type="term" value="F:heme binding"/>
    <property type="evidence" value="ECO:0007669"/>
    <property type="project" value="InterPro"/>
</dbReference>
<proteinExistence type="inferred from homology"/>
<dbReference type="InterPro" id="IPR002397">
    <property type="entry name" value="Cyt_P450_B"/>
</dbReference>
<dbReference type="AlphaFoldDB" id="A0A316D7H7"/>
<dbReference type="InterPro" id="IPR017972">
    <property type="entry name" value="Cyt_P450_CS"/>
</dbReference>
<keyword evidence="4 7" id="KW-0560">Oxidoreductase</keyword>
<dbReference type="CDD" id="cd11032">
    <property type="entry name" value="P450_EryK-like"/>
    <property type="match status" value="1"/>
</dbReference>
<dbReference type="FunFam" id="1.10.630.10:FF:000018">
    <property type="entry name" value="Cytochrome P450 monooxygenase"/>
    <property type="match status" value="1"/>
</dbReference>
<dbReference type="PANTHER" id="PTHR46696:SF1">
    <property type="entry name" value="CYTOCHROME P450 YJIB-RELATED"/>
    <property type="match status" value="1"/>
</dbReference>
<keyword evidence="9" id="KW-1185">Reference proteome</keyword>
<dbReference type="GO" id="GO:0004497">
    <property type="term" value="F:monooxygenase activity"/>
    <property type="evidence" value="ECO:0007669"/>
    <property type="project" value="UniProtKB-KW"/>
</dbReference>
<evidence type="ECO:0000313" key="9">
    <source>
        <dbReference type="Proteomes" id="UP000245634"/>
    </source>
</evidence>
<keyword evidence="5 7" id="KW-0408">Iron</keyword>
<keyword evidence="3 7" id="KW-0479">Metal-binding</keyword>
<comment type="similarity">
    <text evidence="1 7">Belongs to the cytochrome P450 family.</text>
</comment>
<comment type="caution">
    <text evidence="8">The sequence shown here is derived from an EMBL/GenBank/DDBJ whole genome shotgun (WGS) entry which is preliminary data.</text>
</comment>
<dbReference type="EMBL" id="QGGL01000010">
    <property type="protein sequence ID" value="PWK11617.1"/>
    <property type="molecule type" value="Genomic_DNA"/>
</dbReference>
<organism evidence="8 9">
    <name type="scientific">Tumebacillus permanentifrigoris</name>
    <dbReference type="NCBI Taxonomy" id="378543"/>
    <lineage>
        <taxon>Bacteria</taxon>
        <taxon>Bacillati</taxon>
        <taxon>Bacillota</taxon>
        <taxon>Bacilli</taxon>
        <taxon>Bacillales</taxon>
        <taxon>Alicyclobacillaceae</taxon>
        <taxon>Tumebacillus</taxon>
    </lineage>
</organism>
<dbReference type="InterPro" id="IPR036396">
    <property type="entry name" value="Cyt_P450_sf"/>
</dbReference>
<dbReference type="GO" id="GO:0016705">
    <property type="term" value="F:oxidoreductase activity, acting on paired donors, with incorporation or reduction of molecular oxygen"/>
    <property type="evidence" value="ECO:0007669"/>
    <property type="project" value="InterPro"/>
</dbReference>
<protein>
    <submittedName>
        <fullName evidence="8">Cytochrome P450</fullName>
    </submittedName>
</protein>
<evidence type="ECO:0000256" key="4">
    <source>
        <dbReference type="ARBA" id="ARBA00023002"/>
    </source>
</evidence>
<dbReference type="GO" id="GO:0005506">
    <property type="term" value="F:iron ion binding"/>
    <property type="evidence" value="ECO:0007669"/>
    <property type="project" value="InterPro"/>
</dbReference>
<evidence type="ECO:0000256" key="7">
    <source>
        <dbReference type="RuleBase" id="RU000461"/>
    </source>
</evidence>
<reference evidence="8 9" key="1">
    <citation type="submission" date="2018-05" db="EMBL/GenBank/DDBJ databases">
        <title>Genomic Encyclopedia of Type Strains, Phase IV (KMG-IV): sequencing the most valuable type-strain genomes for metagenomic binning, comparative biology and taxonomic classification.</title>
        <authorList>
            <person name="Goeker M."/>
        </authorList>
    </citation>
    <scope>NUCLEOTIDE SEQUENCE [LARGE SCALE GENOMIC DNA]</scope>
    <source>
        <strain evidence="8 9">DSM 18773</strain>
    </source>
</reference>
<dbReference type="SUPFAM" id="SSF48264">
    <property type="entry name" value="Cytochrome P450"/>
    <property type="match status" value="1"/>
</dbReference>
<evidence type="ECO:0000313" key="8">
    <source>
        <dbReference type="EMBL" id="PWK11617.1"/>
    </source>
</evidence>
<evidence type="ECO:0000256" key="1">
    <source>
        <dbReference type="ARBA" id="ARBA00010617"/>
    </source>
</evidence>
<dbReference type="Pfam" id="PF00067">
    <property type="entry name" value="p450"/>
    <property type="match status" value="1"/>
</dbReference>
<evidence type="ECO:0000256" key="2">
    <source>
        <dbReference type="ARBA" id="ARBA00022617"/>
    </source>
</evidence>
<dbReference type="PRINTS" id="PR00385">
    <property type="entry name" value="P450"/>
</dbReference>
<keyword evidence="6 7" id="KW-0503">Monooxygenase</keyword>
<dbReference type="Proteomes" id="UP000245634">
    <property type="component" value="Unassembled WGS sequence"/>
</dbReference>
<accession>A0A316D7H7</accession>